<organism evidence="1 2">
    <name type="scientific">Macrolepiota fuliginosa MF-IS2</name>
    <dbReference type="NCBI Taxonomy" id="1400762"/>
    <lineage>
        <taxon>Eukaryota</taxon>
        <taxon>Fungi</taxon>
        <taxon>Dikarya</taxon>
        <taxon>Basidiomycota</taxon>
        <taxon>Agaricomycotina</taxon>
        <taxon>Agaricomycetes</taxon>
        <taxon>Agaricomycetidae</taxon>
        <taxon>Agaricales</taxon>
        <taxon>Agaricineae</taxon>
        <taxon>Agaricaceae</taxon>
        <taxon>Macrolepiota</taxon>
    </lineage>
</organism>
<evidence type="ECO:0000313" key="1">
    <source>
        <dbReference type="EMBL" id="KAF9443377.1"/>
    </source>
</evidence>
<proteinExistence type="predicted"/>
<dbReference type="AlphaFoldDB" id="A0A9P6BXR6"/>
<evidence type="ECO:0000313" key="2">
    <source>
        <dbReference type="Proteomes" id="UP000807342"/>
    </source>
</evidence>
<comment type="caution">
    <text evidence="1">The sequence shown here is derived from an EMBL/GenBank/DDBJ whole genome shotgun (WGS) entry which is preliminary data.</text>
</comment>
<dbReference type="EMBL" id="MU151483">
    <property type="protein sequence ID" value="KAF9443377.1"/>
    <property type="molecule type" value="Genomic_DNA"/>
</dbReference>
<dbReference type="OrthoDB" id="3239511at2759"/>
<dbReference type="Proteomes" id="UP000807342">
    <property type="component" value="Unassembled WGS sequence"/>
</dbReference>
<keyword evidence="2" id="KW-1185">Reference proteome</keyword>
<protein>
    <submittedName>
        <fullName evidence="1">Uncharacterized protein</fullName>
    </submittedName>
</protein>
<name>A0A9P6BXR6_9AGAR</name>
<sequence length="531" mass="60742">MVQLANLPVHICNGSGHRGTSIVGWLPIVEGDEDQKGHKHFVNLKWVVWHDSFVKLLQSLAKRKDVLILLADYEEQSVMALIQGFRGLFPCPICLVPAADQTKIITKYELHNQENTKNTILTAFNLPKIMAEDVLKQKGLWLVQTYITKLGSGVMVSVNNQAAEAPQWCNIHHFNKVLNVHFTDASKFENIVKLSLYITYDLFPHKSSTDGYLLLCLIHHYLNINMYSALDVHIEHTIEAGEAELKIFEQCLGEYITKTASNEWKKLWDFVKLHILSHLFPDIQMKGVSKNANTQPSEQKHHELKNAWHQTNFQDTSPQILQKVAQIDAMNFIQACVEAEEDMVEEPDSSKVKLTDFERVILGSAQQHTMFLEAEDGHDGMVCYKNFASTVNNFFKQQVAAGYEIEQQLGETTEYVQSYFSYTEYAFIKCSNNFHGQPQHDSIMYISNGKTKFGVLQMVFTVKLGETIYPLCYVQPYKFLNPHQWTQRDKDLQLLHLWKQGLNSKSMEVIFCKVNHKGSSGISSICSTKEI</sequence>
<reference evidence="1" key="1">
    <citation type="submission" date="2020-11" db="EMBL/GenBank/DDBJ databases">
        <authorList>
            <consortium name="DOE Joint Genome Institute"/>
            <person name="Ahrendt S."/>
            <person name="Riley R."/>
            <person name="Andreopoulos W."/>
            <person name="Labutti K."/>
            <person name="Pangilinan J."/>
            <person name="Ruiz-Duenas F.J."/>
            <person name="Barrasa J.M."/>
            <person name="Sanchez-Garcia M."/>
            <person name="Camarero S."/>
            <person name="Miyauchi S."/>
            <person name="Serrano A."/>
            <person name="Linde D."/>
            <person name="Babiker R."/>
            <person name="Drula E."/>
            <person name="Ayuso-Fernandez I."/>
            <person name="Pacheco R."/>
            <person name="Padilla G."/>
            <person name="Ferreira P."/>
            <person name="Barriuso J."/>
            <person name="Kellner H."/>
            <person name="Castanera R."/>
            <person name="Alfaro M."/>
            <person name="Ramirez L."/>
            <person name="Pisabarro A.G."/>
            <person name="Kuo A."/>
            <person name="Tritt A."/>
            <person name="Lipzen A."/>
            <person name="He G."/>
            <person name="Yan M."/>
            <person name="Ng V."/>
            <person name="Cullen D."/>
            <person name="Martin F."/>
            <person name="Rosso M.-N."/>
            <person name="Henrissat B."/>
            <person name="Hibbett D."/>
            <person name="Martinez A.T."/>
            <person name="Grigoriev I.V."/>
        </authorList>
    </citation>
    <scope>NUCLEOTIDE SEQUENCE</scope>
    <source>
        <strain evidence="1">MF-IS2</strain>
    </source>
</reference>
<gene>
    <name evidence="1" type="ORF">P691DRAFT_764335</name>
</gene>
<accession>A0A9P6BXR6</accession>